<sequence length="427" mass="48733">MNKTAFQHGNAGRMRIHVLPTKRFKTFAISLYAGIPLAEDTVTATALTPFVLRRGTESFPETRQFREQLEQMYGAGFGFDVYKRGNYQMVQFRMDTINDSFVKNEGSLLEASFAFLGEVVTRPALENGHFRSSYVQAEKENVRKKLDAIVNDKIRYASERCIEEMCRNEPYRLHPLGQRKDLDGITPESLYSSYQKWLDTASMDLYVAGDTTLEEVEKLVNKHFSFGSGSNEVSYKQEVSTRKADEVRTVVEKMEVSQGKLNLGLRTSLTYADEQYAAVLMYNGILGGYPHSKLFMNVREKESLAYYASSRYDGHKGIGTIQSGIEIQNYEKALEIIKKQLDDMRAGNITDLEMSQTKAMIRNLLLEIDDSAFEMIAYDFNRQFSGKDRPRAELLQQVEAIRIEDVKAAAATFELDTIYFLKGQKEE</sequence>
<reference evidence="2" key="1">
    <citation type="submission" date="2022-04" db="EMBL/GenBank/DDBJ databases">
        <title>Paenibacillus mangrovi sp. nov., a novel endophytic bacterium isolated from bark of Kandelia candel.</title>
        <authorList>
            <person name="Tuo L."/>
        </authorList>
    </citation>
    <scope>NUCLEOTIDE SEQUENCE</scope>
    <source>
        <strain evidence="2">KQZ6P-2</strain>
    </source>
</reference>
<gene>
    <name evidence="2" type="ORF">MUG84_02795</name>
</gene>
<dbReference type="EMBL" id="JALIRP010000001">
    <property type="protein sequence ID" value="MCJ8010670.1"/>
    <property type="molecule type" value="Genomic_DNA"/>
</dbReference>
<dbReference type="InterPro" id="IPR011249">
    <property type="entry name" value="Metalloenz_LuxS/M16"/>
</dbReference>
<feature type="domain" description="Peptidase M16 C-terminal" evidence="1">
    <location>
        <begin position="185"/>
        <end position="359"/>
    </location>
</feature>
<name>A0A9X1WP63_9BACL</name>
<dbReference type="AlphaFoldDB" id="A0A9X1WP63"/>
<dbReference type="SUPFAM" id="SSF63411">
    <property type="entry name" value="LuxS/MPP-like metallohydrolase"/>
    <property type="match status" value="2"/>
</dbReference>
<dbReference type="InterPro" id="IPR050361">
    <property type="entry name" value="MPP/UQCRC_Complex"/>
</dbReference>
<protein>
    <submittedName>
        <fullName evidence="2">Insulinase family protein</fullName>
    </submittedName>
</protein>
<proteinExistence type="predicted"/>
<evidence type="ECO:0000259" key="1">
    <source>
        <dbReference type="Pfam" id="PF05193"/>
    </source>
</evidence>
<dbReference type="NCBIfam" id="NF047422">
    <property type="entry name" value="YfmF_fam"/>
    <property type="match status" value="1"/>
</dbReference>
<dbReference type="Gene3D" id="3.30.830.10">
    <property type="entry name" value="Metalloenzyme, LuxS/M16 peptidase-like"/>
    <property type="match status" value="2"/>
</dbReference>
<dbReference type="InterPro" id="IPR007863">
    <property type="entry name" value="Peptidase_M16_C"/>
</dbReference>
<evidence type="ECO:0000313" key="2">
    <source>
        <dbReference type="EMBL" id="MCJ8010670.1"/>
    </source>
</evidence>
<dbReference type="PANTHER" id="PTHR11851">
    <property type="entry name" value="METALLOPROTEASE"/>
    <property type="match status" value="1"/>
</dbReference>
<organism evidence="2 3">
    <name type="scientific">Paenibacillus mangrovi</name>
    <dbReference type="NCBI Taxonomy" id="2931978"/>
    <lineage>
        <taxon>Bacteria</taxon>
        <taxon>Bacillati</taxon>
        <taxon>Bacillota</taxon>
        <taxon>Bacilli</taxon>
        <taxon>Bacillales</taxon>
        <taxon>Paenibacillaceae</taxon>
        <taxon>Paenibacillus</taxon>
    </lineage>
</organism>
<keyword evidence="3" id="KW-1185">Reference proteome</keyword>
<evidence type="ECO:0000313" key="3">
    <source>
        <dbReference type="Proteomes" id="UP001139347"/>
    </source>
</evidence>
<dbReference type="Pfam" id="PF05193">
    <property type="entry name" value="Peptidase_M16_C"/>
    <property type="match status" value="1"/>
</dbReference>
<dbReference type="Proteomes" id="UP001139347">
    <property type="component" value="Unassembled WGS sequence"/>
</dbReference>
<dbReference type="RefSeq" id="WP_244719439.1">
    <property type="nucleotide sequence ID" value="NZ_JALIRP010000001.1"/>
</dbReference>
<comment type="caution">
    <text evidence="2">The sequence shown here is derived from an EMBL/GenBank/DDBJ whole genome shotgun (WGS) entry which is preliminary data.</text>
</comment>
<dbReference type="GO" id="GO:0046872">
    <property type="term" value="F:metal ion binding"/>
    <property type="evidence" value="ECO:0007669"/>
    <property type="project" value="InterPro"/>
</dbReference>
<dbReference type="PANTHER" id="PTHR11851:SF186">
    <property type="entry name" value="INACTIVE METALLOPROTEASE YMFF-RELATED"/>
    <property type="match status" value="1"/>
</dbReference>
<accession>A0A9X1WP63</accession>